<dbReference type="EMBL" id="GL377591">
    <property type="protein sequence ID" value="EFJ23970.1"/>
    <property type="molecule type" value="Genomic_DNA"/>
</dbReference>
<dbReference type="FunCoup" id="D8RVJ1">
    <property type="interactions" value="214"/>
</dbReference>
<reference evidence="1 2" key="1">
    <citation type="journal article" date="2011" name="Science">
        <title>The Selaginella genome identifies genetic changes associated with the evolution of vascular plants.</title>
        <authorList>
            <person name="Banks J.A."/>
            <person name="Nishiyama T."/>
            <person name="Hasebe M."/>
            <person name="Bowman J.L."/>
            <person name="Gribskov M."/>
            <person name="dePamphilis C."/>
            <person name="Albert V.A."/>
            <person name="Aono N."/>
            <person name="Aoyama T."/>
            <person name="Ambrose B.A."/>
            <person name="Ashton N.W."/>
            <person name="Axtell M.J."/>
            <person name="Barker E."/>
            <person name="Barker M.S."/>
            <person name="Bennetzen J.L."/>
            <person name="Bonawitz N.D."/>
            <person name="Chapple C."/>
            <person name="Cheng C."/>
            <person name="Correa L.G."/>
            <person name="Dacre M."/>
            <person name="DeBarry J."/>
            <person name="Dreyer I."/>
            <person name="Elias M."/>
            <person name="Engstrom E.M."/>
            <person name="Estelle M."/>
            <person name="Feng L."/>
            <person name="Finet C."/>
            <person name="Floyd S.K."/>
            <person name="Frommer W.B."/>
            <person name="Fujita T."/>
            <person name="Gramzow L."/>
            <person name="Gutensohn M."/>
            <person name="Harholt J."/>
            <person name="Hattori M."/>
            <person name="Heyl A."/>
            <person name="Hirai T."/>
            <person name="Hiwatashi Y."/>
            <person name="Ishikawa M."/>
            <person name="Iwata M."/>
            <person name="Karol K.G."/>
            <person name="Koehler B."/>
            <person name="Kolukisaoglu U."/>
            <person name="Kubo M."/>
            <person name="Kurata T."/>
            <person name="Lalonde S."/>
            <person name="Li K."/>
            <person name="Li Y."/>
            <person name="Litt A."/>
            <person name="Lyons E."/>
            <person name="Manning G."/>
            <person name="Maruyama T."/>
            <person name="Michael T.P."/>
            <person name="Mikami K."/>
            <person name="Miyazaki S."/>
            <person name="Morinaga S."/>
            <person name="Murata T."/>
            <person name="Mueller-Roeber B."/>
            <person name="Nelson D.R."/>
            <person name="Obara M."/>
            <person name="Oguri Y."/>
            <person name="Olmstead R.G."/>
            <person name="Onodera N."/>
            <person name="Petersen B.L."/>
            <person name="Pils B."/>
            <person name="Prigge M."/>
            <person name="Rensing S.A."/>
            <person name="Riano-Pachon D.M."/>
            <person name="Roberts A.W."/>
            <person name="Sato Y."/>
            <person name="Scheller H.V."/>
            <person name="Schulz B."/>
            <person name="Schulz C."/>
            <person name="Shakirov E.V."/>
            <person name="Shibagaki N."/>
            <person name="Shinohara N."/>
            <person name="Shippen D.E."/>
            <person name="Soerensen I."/>
            <person name="Sotooka R."/>
            <person name="Sugimoto N."/>
            <person name="Sugita M."/>
            <person name="Sumikawa N."/>
            <person name="Tanurdzic M."/>
            <person name="Theissen G."/>
            <person name="Ulvskov P."/>
            <person name="Wakazuki S."/>
            <person name="Weng J.K."/>
            <person name="Willats W.W."/>
            <person name="Wipf D."/>
            <person name="Wolf P.G."/>
            <person name="Yang L."/>
            <person name="Zimmer A.D."/>
            <person name="Zhu Q."/>
            <person name="Mitros T."/>
            <person name="Hellsten U."/>
            <person name="Loque D."/>
            <person name="Otillar R."/>
            <person name="Salamov A."/>
            <person name="Schmutz J."/>
            <person name="Shapiro H."/>
            <person name="Lindquist E."/>
            <person name="Lucas S."/>
            <person name="Rokhsar D."/>
            <person name="Grigoriev I.V."/>
        </authorList>
    </citation>
    <scope>NUCLEOTIDE SEQUENCE [LARGE SCALE GENOMIC DNA]</scope>
</reference>
<proteinExistence type="predicted"/>
<dbReference type="Pfam" id="PF06962">
    <property type="entry name" value="rRNA_methylase"/>
    <property type="match status" value="1"/>
</dbReference>
<dbReference type="PANTHER" id="PTHR35276">
    <property type="entry name" value="S-ADENOSYL-L-METHIONINE-DEPENDENT METHYLTRANSFERASES SUPERFAMILY PROTEIN"/>
    <property type="match status" value="1"/>
</dbReference>
<evidence type="ECO:0008006" key="3">
    <source>
        <dbReference type="Google" id="ProtNLM"/>
    </source>
</evidence>
<dbReference type="InterPro" id="IPR029063">
    <property type="entry name" value="SAM-dependent_MTases_sf"/>
</dbReference>
<protein>
    <recommendedName>
        <fullName evidence="3">Methyltransferase domain-containing protein</fullName>
    </recommendedName>
</protein>
<evidence type="ECO:0000313" key="1">
    <source>
        <dbReference type="EMBL" id="EFJ23970.1"/>
    </source>
</evidence>
<dbReference type="OMA" id="VLVVYHG"/>
<organism evidence="2">
    <name type="scientific">Selaginella moellendorffii</name>
    <name type="common">Spikemoss</name>
    <dbReference type="NCBI Taxonomy" id="88036"/>
    <lineage>
        <taxon>Eukaryota</taxon>
        <taxon>Viridiplantae</taxon>
        <taxon>Streptophyta</taxon>
        <taxon>Embryophyta</taxon>
        <taxon>Tracheophyta</taxon>
        <taxon>Lycopodiopsida</taxon>
        <taxon>Selaginellales</taxon>
        <taxon>Selaginellaceae</taxon>
        <taxon>Selaginella</taxon>
    </lineage>
</organism>
<dbReference type="Gramene" id="EFJ23970">
    <property type="protein sequence ID" value="EFJ23970"/>
    <property type="gene ID" value="SELMODRAFT_57713"/>
</dbReference>
<dbReference type="HOGENOM" id="CLU_079190_2_0_1"/>
<dbReference type="eggNOG" id="ENOG502QQ3B">
    <property type="taxonomic scope" value="Eukaryota"/>
</dbReference>
<dbReference type="AlphaFoldDB" id="D8RVJ1"/>
<accession>D8RVJ1</accession>
<sequence>LARSVWKRIVRPGDTVVDTTCGNGIDTLLLARLVSPGSLLGRVYGFDIQKEALERTSLLLEQHLTPEQRNRVELFQDCHSKMGEVLKDVRARLVVYNLGYLPHGDKELITRAPTTIQSLHCSLDLLQPGGLVSVICYVGHPGGQEEYEAVKEFASLLPPSEWICTHLEQLHRPLAPHLILLAKK</sequence>
<gene>
    <name evidence="1" type="ORF">SELMODRAFT_57713</name>
</gene>
<dbReference type="KEGG" id="smo:SELMODRAFT_57713"/>
<dbReference type="Gene3D" id="3.40.50.150">
    <property type="entry name" value="Vaccinia Virus protein VP39"/>
    <property type="match status" value="1"/>
</dbReference>
<feature type="non-terminal residue" evidence="1">
    <location>
        <position position="184"/>
    </location>
</feature>
<dbReference type="SUPFAM" id="SSF53335">
    <property type="entry name" value="S-adenosyl-L-methionine-dependent methyltransferases"/>
    <property type="match status" value="1"/>
</dbReference>
<dbReference type="PANTHER" id="PTHR35276:SF1">
    <property type="entry name" value="TRNA (MNM(5)S(2)U34)-METHYLTRANSFERASE, CHLOROPLASTIC"/>
    <property type="match status" value="1"/>
</dbReference>
<dbReference type="Proteomes" id="UP000001514">
    <property type="component" value="Unassembled WGS sequence"/>
</dbReference>
<dbReference type="InterPro" id="IPR010719">
    <property type="entry name" value="MnmM_MeTrfase"/>
</dbReference>
<evidence type="ECO:0000313" key="2">
    <source>
        <dbReference type="Proteomes" id="UP000001514"/>
    </source>
</evidence>
<feature type="non-terminal residue" evidence="1">
    <location>
        <position position="1"/>
    </location>
</feature>
<dbReference type="InParanoid" id="D8RVJ1"/>
<keyword evidence="2" id="KW-1185">Reference proteome</keyword>
<dbReference type="STRING" id="88036.D8RVJ1"/>
<dbReference type="OrthoDB" id="2984at2759"/>
<name>D8RVJ1_SELML</name>